<dbReference type="Proteomes" id="UP000327157">
    <property type="component" value="Unassembled WGS sequence"/>
</dbReference>
<sequence length="242" mass="27041">MPYPRRSWLGLGGDDCTPFDSPASYVSRHCSSKNEPRLINPVDQVGLRVSQAPASSTSSMALPISSRRGRCHPRSLNTTSASTTDASGSRPGFGKCYNFRGGYAEILVYIFVLINLLHCRQTTISTTSTTVNMLAYVNRLFAERYKQWKSDLSLLRRIVRRSLKIGKKIECGSVVIFRSQTVCGVQNSWRLMSLQTFMFDPGMSWLSPFILSGGGRGRIVRGWGMLDNGNLEPLHPSNRRVR</sequence>
<evidence type="ECO:0000313" key="2">
    <source>
        <dbReference type="EMBL" id="KAB2609943.1"/>
    </source>
</evidence>
<organism evidence="2 3">
    <name type="scientific">Pyrus ussuriensis x Pyrus communis</name>
    <dbReference type="NCBI Taxonomy" id="2448454"/>
    <lineage>
        <taxon>Eukaryota</taxon>
        <taxon>Viridiplantae</taxon>
        <taxon>Streptophyta</taxon>
        <taxon>Embryophyta</taxon>
        <taxon>Tracheophyta</taxon>
        <taxon>Spermatophyta</taxon>
        <taxon>Magnoliopsida</taxon>
        <taxon>eudicotyledons</taxon>
        <taxon>Gunneridae</taxon>
        <taxon>Pentapetalae</taxon>
        <taxon>rosids</taxon>
        <taxon>fabids</taxon>
        <taxon>Rosales</taxon>
        <taxon>Rosaceae</taxon>
        <taxon>Amygdaloideae</taxon>
        <taxon>Maleae</taxon>
        <taxon>Pyrus</taxon>
    </lineage>
</organism>
<name>A0A5N5G3N6_9ROSA</name>
<proteinExistence type="predicted"/>
<evidence type="ECO:0000256" key="1">
    <source>
        <dbReference type="SAM" id="MobiDB-lite"/>
    </source>
</evidence>
<dbReference type="EMBL" id="SMOL01000503">
    <property type="protein sequence ID" value="KAB2609943.1"/>
    <property type="molecule type" value="Genomic_DNA"/>
</dbReference>
<keyword evidence="3" id="KW-1185">Reference proteome</keyword>
<reference evidence="2 3" key="1">
    <citation type="submission" date="2019-09" db="EMBL/GenBank/DDBJ databases">
        <authorList>
            <person name="Ou C."/>
        </authorList>
    </citation>
    <scope>NUCLEOTIDE SEQUENCE [LARGE SCALE GENOMIC DNA]</scope>
    <source>
        <strain evidence="2">S2</strain>
        <tissue evidence="2">Leaf</tissue>
    </source>
</reference>
<dbReference type="AlphaFoldDB" id="A0A5N5G3N6"/>
<gene>
    <name evidence="2" type="ORF">D8674_041490</name>
</gene>
<accession>A0A5N5G3N6</accession>
<comment type="caution">
    <text evidence="2">The sequence shown here is derived from an EMBL/GenBank/DDBJ whole genome shotgun (WGS) entry which is preliminary data.</text>
</comment>
<evidence type="ECO:0000313" key="3">
    <source>
        <dbReference type="Proteomes" id="UP000327157"/>
    </source>
</evidence>
<feature type="region of interest" description="Disordered" evidence="1">
    <location>
        <begin position="53"/>
        <end position="88"/>
    </location>
</feature>
<feature type="compositionally biased region" description="Low complexity" evidence="1">
    <location>
        <begin position="78"/>
        <end position="88"/>
    </location>
</feature>
<protein>
    <submittedName>
        <fullName evidence="2">Uncharacterized protein</fullName>
    </submittedName>
</protein>
<reference evidence="2 3" key="2">
    <citation type="submission" date="2019-11" db="EMBL/GenBank/DDBJ databases">
        <title>A de novo genome assembly of a pear dwarfing rootstock.</title>
        <authorList>
            <person name="Wang F."/>
            <person name="Wang J."/>
            <person name="Li S."/>
            <person name="Zhang Y."/>
            <person name="Fang M."/>
            <person name="Ma L."/>
            <person name="Zhao Y."/>
            <person name="Jiang S."/>
        </authorList>
    </citation>
    <scope>NUCLEOTIDE SEQUENCE [LARGE SCALE GENOMIC DNA]</scope>
    <source>
        <strain evidence="2">S2</strain>
        <tissue evidence="2">Leaf</tissue>
    </source>
</reference>